<protein>
    <submittedName>
        <fullName evidence="6">Molybdopterin dinucleotide binding domain-containing protein</fullName>
    </submittedName>
</protein>
<keyword evidence="3" id="KW-0732">Signal</keyword>
<dbReference type="PANTHER" id="PTHR43742:SF9">
    <property type="entry name" value="TETRATHIONATE REDUCTASE SUBUNIT A"/>
    <property type="match status" value="1"/>
</dbReference>
<dbReference type="SUPFAM" id="SSF50692">
    <property type="entry name" value="ADC-like"/>
    <property type="match status" value="1"/>
</dbReference>
<comment type="caution">
    <text evidence="6">The sequence shown here is derived from an EMBL/GenBank/DDBJ whole genome shotgun (WGS) entry which is preliminary data.</text>
</comment>
<keyword evidence="1" id="KW-0004">4Fe-4S</keyword>
<dbReference type="InterPro" id="IPR009010">
    <property type="entry name" value="Asp_de-COase-like_dom_sf"/>
</dbReference>
<keyword evidence="1" id="KW-0408">Iron</keyword>
<organism evidence="6 7">
    <name type="scientific">Candidatus Electrothrix aarhusensis</name>
    <dbReference type="NCBI Taxonomy" id="1859131"/>
    <lineage>
        <taxon>Bacteria</taxon>
        <taxon>Pseudomonadati</taxon>
        <taxon>Thermodesulfobacteriota</taxon>
        <taxon>Desulfobulbia</taxon>
        <taxon>Desulfobulbales</taxon>
        <taxon>Desulfobulbaceae</taxon>
        <taxon>Candidatus Electrothrix</taxon>
    </lineage>
</organism>
<evidence type="ECO:0000256" key="4">
    <source>
        <dbReference type="ARBA" id="ARBA00023002"/>
    </source>
</evidence>
<dbReference type="AlphaFoldDB" id="A0A444IYA7"/>
<dbReference type="GO" id="GO:0051539">
    <property type="term" value="F:4 iron, 4 sulfur cluster binding"/>
    <property type="evidence" value="ECO:0007669"/>
    <property type="project" value="UniProtKB-KW"/>
</dbReference>
<evidence type="ECO:0000256" key="1">
    <source>
        <dbReference type="ARBA" id="ARBA00022485"/>
    </source>
</evidence>
<keyword evidence="1" id="KW-0411">Iron-sulfur</keyword>
<gene>
    <name evidence="6" type="ORF">H206_00734</name>
</gene>
<accession>A0A444IYA7</accession>
<keyword evidence="4" id="KW-0560">Oxidoreductase</keyword>
<keyword evidence="1" id="KW-0479">Metal-binding</keyword>
<dbReference type="GO" id="GO:0016491">
    <property type="term" value="F:oxidoreductase activity"/>
    <property type="evidence" value="ECO:0007669"/>
    <property type="project" value="UniProtKB-KW"/>
</dbReference>
<evidence type="ECO:0000256" key="2">
    <source>
        <dbReference type="ARBA" id="ARBA00022505"/>
    </source>
</evidence>
<reference evidence="6 7" key="1">
    <citation type="submission" date="2017-01" db="EMBL/GenBank/DDBJ databases">
        <title>The cable genome- insights into the physiology and evolution of filamentous bacteria capable of sulfide oxidation via long distance electron transfer.</title>
        <authorList>
            <person name="Schreiber L."/>
            <person name="Bjerg J.T."/>
            <person name="Boggild A."/>
            <person name="Van De Vossenberg J."/>
            <person name="Meysman F."/>
            <person name="Nielsen L.P."/>
            <person name="Schramm A."/>
            <person name="Kjeldsen K.U."/>
        </authorList>
    </citation>
    <scope>NUCLEOTIDE SEQUENCE [LARGE SCALE GENOMIC DNA]</scope>
    <source>
        <strain evidence="6">MCF</strain>
    </source>
</reference>
<evidence type="ECO:0000256" key="3">
    <source>
        <dbReference type="ARBA" id="ARBA00022729"/>
    </source>
</evidence>
<evidence type="ECO:0000259" key="5">
    <source>
        <dbReference type="Pfam" id="PF01568"/>
    </source>
</evidence>
<dbReference type="Proteomes" id="UP000287853">
    <property type="component" value="Unassembled WGS sequence"/>
</dbReference>
<dbReference type="Pfam" id="PF01568">
    <property type="entry name" value="Molydop_binding"/>
    <property type="match status" value="1"/>
</dbReference>
<dbReference type="InterPro" id="IPR006657">
    <property type="entry name" value="MoPterin_dinucl-bd_dom"/>
</dbReference>
<evidence type="ECO:0000313" key="6">
    <source>
        <dbReference type="EMBL" id="RWX45867.1"/>
    </source>
</evidence>
<dbReference type="PANTHER" id="PTHR43742">
    <property type="entry name" value="TRIMETHYLAMINE-N-OXIDE REDUCTASE"/>
    <property type="match status" value="1"/>
</dbReference>
<dbReference type="EMBL" id="MTKO01000071">
    <property type="protein sequence ID" value="RWX45867.1"/>
    <property type="molecule type" value="Genomic_DNA"/>
</dbReference>
<dbReference type="Gene3D" id="2.40.40.20">
    <property type="match status" value="1"/>
</dbReference>
<keyword evidence="2" id="KW-0500">Molybdenum</keyword>
<dbReference type="CDD" id="cd02778">
    <property type="entry name" value="MopB_CT_Thiosulfate-R-like"/>
    <property type="match status" value="1"/>
</dbReference>
<proteinExistence type="predicted"/>
<feature type="domain" description="Molybdopterin dinucleotide-binding" evidence="5">
    <location>
        <begin position="2"/>
        <end position="93"/>
    </location>
</feature>
<evidence type="ECO:0000313" key="7">
    <source>
        <dbReference type="Proteomes" id="UP000287853"/>
    </source>
</evidence>
<sequence>MFRLIYGRSPVHTFSRTINTQWLWELEKENEAWLNKKEADRLGIKNGQLVSLENQDGIRCNKIKVKVTERIRHDCLYMVHGFGHNAPGLTRANGRGADDQKLITKYIEDPITGGTGMRVNFVKIIKEA</sequence>
<keyword evidence="7" id="KW-1185">Reference proteome</keyword>
<name>A0A444IYA7_9BACT</name>
<dbReference type="GO" id="GO:0043546">
    <property type="term" value="F:molybdopterin cofactor binding"/>
    <property type="evidence" value="ECO:0007669"/>
    <property type="project" value="InterPro"/>
</dbReference>
<dbReference type="InterPro" id="IPR050612">
    <property type="entry name" value="Prok_Mopterin_Oxidored"/>
</dbReference>